<feature type="compositionally biased region" description="Low complexity" evidence="5">
    <location>
        <begin position="37"/>
        <end position="48"/>
    </location>
</feature>
<dbReference type="PANTHER" id="PTHR45916:SF1">
    <property type="entry name" value="STRUCTURAL MAINTENANCE OF CHROMOSOMES PROTEIN 5"/>
    <property type="match status" value="1"/>
</dbReference>
<comment type="similarity">
    <text evidence="1">Belongs to the SMC family. SMC5 subfamily.</text>
</comment>
<dbReference type="FunCoup" id="A0A316Z060">
    <property type="interactions" value="742"/>
</dbReference>
<dbReference type="SUPFAM" id="SSF52540">
    <property type="entry name" value="P-loop containing nucleoside triphosphate hydrolases"/>
    <property type="match status" value="1"/>
</dbReference>
<evidence type="ECO:0000256" key="3">
    <source>
        <dbReference type="ARBA" id="ARBA00023054"/>
    </source>
</evidence>
<feature type="compositionally biased region" description="Basic and acidic residues" evidence="5">
    <location>
        <begin position="74"/>
        <end position="83"/>
    </location>
</feature>
<feature type="compositionally biased region" description="Polar residues" evidence="5">
    <location>
        <begin position="54"/>
        <end position="73"/>
    </location>
</feature>
<dbReference type="EMBL" id="KZ819634">
    <property type="protein sequence ID" value="PWN94394.1"/>
    <property type="molecule type" value="Genomic_DNA"/>
</dbReference>
<keyword evidence="3 4" id="KW-0175">Coiled coil</keyword>
<keyword evidence="8" id="KW-1185">Reference proteome</keyword>
<evidence type="ECO:0000256" key="1">
    <source>
        <dbReference type="ARBA" id="ARBA00010171"/>
    </source>
</evidence>
<dbReference type="InterPro" id="IPR003395">
    <property type="entry name" value="RecF/RecN/SMC_N"/>
</dbReference>
<feature type="domain" description="RecF/RecN/SMC N-terminal" evidence="6">
    <location>
        <begin position="248"/>
        <end position="1230"/>
    </location>
</feature>
<dbReference type="GO" id="GO:0005634">
    <property type="term" value="C:nucleus"/>
    <property type="evidence" value="ECO:0007669"/>
    <property type="project" value="TreeGrafter"/>
</dbReference>
<dbReference type="GO" id="GO:0003697">
    <property type="term" value="F:single-stranded DNA binding"/>
    <property type="evidence" value="ECO:0007669"/>
    <property type="project" value="TreeGrafter"/>
</dbReference>
<dbReference type="PANTHER" id="PTHR45916">
    <property type="entry name" value="STRUCTURAL MAINTENANCE OF CHROMOSOMES PROTEIN 5"/>
    <property type="match status" value="1"/>
</dbReference>
<gene>
    <name evidence="7" type="ORF">FA10DRAFT_238401</name>
</gene>
<protein>
    <recommendedName>
        <fullName evidence="2">Structural maintenance of chromosomes protein 5</fullName>
    </recommendedName>
</protein>
<feature type="coiled-coil region" evidence="4">
    <location>
        <begin position="558"/>
        <end position="633"/>
    </location>
</feature>
<feature type="coiled-coil region" evidence="4">
    <location>
        <begin position="854"/>
        <end position="909"/>
    </location>
</feature>
<dbReference type="GO" id="GO:0000724">
    <property type="term" value="P:double-strand break repair via homologous recombination"/>
    <property type="evidence" value="ECO:0007669"/>
    <property type="project" value="TreeGrafter"/>
</dbReference>
<dbReference type="RefSeq" id="XP_025381592.1">
    <property type="nucleotide sequence ID" value="XM_025519139.1"/>
</dbReference>
<accession>A0A316Z060</accession>
<feature type="compositionally biased region" description="Basic and acidic residues" evidence="5">
    <location>
        <begin position="1041"/>
        <end position="1062"/>
    </location>
</feature>
<feature type="region of interest" description="Disordered" evidence="5">
    <location>
        <begin position="1"/>
        <end position="233"/>
    </location>
</feature>
<dbReference type="STRING" id="215250.A0A316Z060"/>
<dbReference type="Pfam" id="PF02463">
    <property type="entry name" value="SMC_N"/>
    <property type="match status" value="1"/>
</dbReference>
<dbReference type="GO" id="GO:0016787">
    <property type="term" value="F:hydrolase activity"/>
    <property type="evidence" value="ECO:0007669"/>
    <property type="project" value="UniProtKB-KW"/>
</dbReference>
<dbReference type="Proteomes" id="UP000245768">
    <property type="component" value="Unassembled WGS sequence"/>
</dbReference>
<feature type="compositionally biased region" description="Low complexity" evidence="5">
    <location>
        <begin position="1"/>
        <end position="24"/>
    </location>
</feature>
<evidence type="ECO:0000313" key="8">
    <source>
        <dbReference type="Proteomes" id="UP000245768"/>
    </source>
</evidence>
<dbReference type="InterPro" id="IPR027417">
    <property type="entry name" value="P-loop_NTPase"/>
</dbReference>
<evidence type="ECO:0000259" key="6">
    <source>
        <dbReference type="Pfam" id="PF02463"/>
    </source>
</evidence>
<keyword evidence="7" id="KW-0378">Hydrolase</keyword>
<feature type="compositionally biased region" description="Acidic residues" evidence="5">
    <location>
        <begin position="195"/>
        <end position="215"/>
    </location>
</feature>
<proteinExistence type="inferred from homology"/>
<feature type="compositionally biased region" description="Basic and acidic residues" evidence="5">
    <location>
        <begin position="115"/>
        <end position="142"/>
    </location>
</feature>
<feature type="region of interest" description="Disordered" evidence="5">
    <location>
        <begin position="1036"/>
        <end position="1062"/>
    </location>
</feature>
<evidence type="ECO:0000256" key="5">
    <source>
        <dbReference type="SAM" id="MobiDB-lite"/>
    </source>
</evidence>
<organism evidence="7 8">
    <name type="scientific">Acaromyces ingoldii</name>
    <dbReference type="NCBI Taxonomy" id="215250"/>
    <lineage>
        <taxon>Eukaryota</taxon>
        <taxon>Fungi</taxon>
        <taxon>Dikarya</taxon>
        <taxon>Basidiomycota</taxon>
        <taxon>Ustilaginomycotina</taxon>
        <taxon>Exobasidiomycetes</taxon>
        <taxon>Exobasidiales</taxon>
        <taxon>Cryptobasidiaceae</taxon>
        <taxon>Acaromyces</taxon>
    </lineage>
</organism>
<dbReference type="OrthoDB" id="10254973at2759"/>
<dbReference type="GeneID" id="37041055"/>
<name>A0A316Z060_9BASI</name>
<feature type="coiled-coil region" evidence="4">
    <location>
        <begin position="418"/>
        <end position="459"/>
    </location>
</feature>
<evidence type="ECO:0000313" key="7">
    <source>
        <dbReference type="EMBL" id="PWN94394.1"/>
    </source>
</evidence>
<sequence length="1306" mass="148245">MAGSRSASGSRNPSGRNGSRRSGGISDENIDSKAHIASRSSGTTRASSFAPLMDSSSSNRQRAAGPSSRSARQATKEERHDDSLDASGSSRSQVRRSHRPTSDGRLESQDDELDSSQRHEEEDQTRTDEEHSDGEEQRAEKRPLRRVAQQSGTSKRRRLTGDSAEGSAPQGSRRIVSHSPSSVGDTSHNRSHEEGNEEGGEDDEEGEGDEEDEDDGRARRHQVEARHRRHLNAPAFKRDSDGFVHGSIVRVKLTNFVTYDDVEFFPGPHLNMIVGPNGTGKSTIASALCLGLGWKPHILGRANDVASYVKQGAENGSTEVELKNVDGPNFVIGRSITRASSTSLWSLNGRASSARAISELVERLGIDMGNLCCFLPQDRVADFARMSPPELLRETQKAAGSPAMLAWHDQLIDLGRQAASASKAIATEREECVNLENRNEQMERDVRRAERRHELEIQLKVLAIRIAIAEYTEAQVRYKKYKDLRNKHKDTFNQLKDILSPLDEKLESVGNVSEKLKLKINDVSKAIETLIRDLKRIHRAHESLTTEYETTQDKQSTLKAKEEQRRKVIERLARDIEELQQDIGEQPDVGDTSAIDAELRNLREAARGIEESLSDKSNELDDLHSTMRQLQNKKTATLQDLGRMDNVKERRLADLEKKDAHTAKAVRWLRKNQHLFEKKVHEPIMLELSVPNPENAAAVEAVINWNLMRTFVCETRADYDTFYRLVKAEGFRVNAYEWGDGKSLEAFLQERPQGAEQKIRYLGFDSYLFDMIEGPDAVLRCLCHKTNLHLIPATRRTNVDPDAVQNSEICRRYIIGTQQYNVSRSEYGSRQFSMTSQSFKPARIFTLSVDINLKRKLDAEMRQIAEQTSEIEAQSSAADKEVKKLKERREKAKARQEELKGQKIDANKARTQWEKRRVTLATKRNLLEEEIKKPTAQVEQERLTQRLRKLNNDMIGHARKMKDLMVVQVQRRQEYELLMLDLAQNKSKYESLRSLKKHNQDFLKDAQDALEKAAEQLTKAKEHAIRCRAEASQLVGDSDEEVVRRNEEEDANPSRRDRPLHEIQHEHMEVSVEIESTVEISPGIMEAYNRRKNEIKKLQASILKRDRDKAKLDSDIKKLEELWLPALDVIRDSVNNNFTRAFSKLGCAGEVHISRNDDYEKWGMDILVKFRDTEQLQLLTAQRQSGGERSLSTILYLMSLLELSRSPFSLVDEINQGMDQRAERAVHDQMVDVTCREGAGQYFLITPKLLPHLKYHDLMRVLIINNGEWLPETFSFSHYIGARKRKRGVGDGAVNGFGGRVVASAS</sequence>
<reference evidence="7 8" key="1">
    <citation type="journal article" date="2018" name="Mol. Biol. Evol.">
        <title>Broad Genomic Sampling Reveals a Smut Pathogenic Ancestry of the Fungal Clade Ustilaginomycotina.</title>
        <authorList>
            <person name="Kijpornyongpan T."/>
            <person name="Mondo S.J."/>
            <person name="Barry K."/>
            <person name="Sandor L."/>
            <person name="Lee J."/>
            <person name="Lipzen A."/>
            <person name="Pangilinan J."/>
            <person name="LaButti K."/>
            <person name="Hainaut M."/>
            <person name="Henrissat B."/>
            <person name="Grigoriev I.V."/>
            <person name="Spatafora J.W."/>
            <person name="Aime M.C."/>
        </authorList>
    </citation>
    <scope>NUCLEOTIDE SEQUENCE [LARGE SCALE GENOMIC DNA]</scope>
    <source>
        <strain evidence="7 8">MCA 4198</strain>
    </source>
</reference>
<evidence type="ECO:0000256" key="2">
    <source>
        <dbReference type="ARBA" id="ARBA00018687"/>
    </source>
</evidence>
<evidence type="ECO:0000256" key="4">
    <source>
        <dbReference type="SAM" id="Coils"/>
    </source>
</evidence>
<dbReference type="Gene3D" id="3.40.50.300">
    <property type="entry name" value="P-loop containing nucleotide triphosphate hydrolases"/>
    <property type="match status" value="2"/>
</dbReference>
<dbReference type="GO" id="GO:0030915">
    <property type="term" value="C:Smc5-Smc6 complex"/>
    <property type="evidence" value="ECO:0007669"/>
    <property type="project" value="TreeGrafter"/>
</dbReference>
<feature type="coiled-coil region" evidence="4">
    <location>
        <begin position="1000"/>
        <end position="1030"/>
    </location>
</feature>
<dbReference type="InParanoid" id="A0A316Z060"/>